<reference evidence="7" key="1">
    <citation type="submission" date="2007-04" db="EMBL/GenBank/DDBJ databases">
        <title>Annotation of Pediculus humanus corporis strain USDA.</title>
        <authorList>
            <person name="Kirkness E."/>
            <person name="Hannick L."/>
            <person name="Hass B."/>
            <person name="Bruggner R."/>
            <person name="Lawson D."/>
            <person name="Bidwell S."/>
            <person name="Joardar V."/>
            <person name="Caler E."/>
            <person name="Walenz B."/>
            <person name="Inman J."/>
            <person name="Schobel S."/>
            <person name="Galinsky K."/>
            <person name="Amedeo P."/>
            <person name="Strausberg R."/>
        </authorList>
    </citation>
    <scope>NUCLEOTIDE SEQUENCE</scope>
    <source>
        <strain evidence="7">USDA</strain>
    </source>
</reference>
<dbReference type="AlphaFoldDB" id="E0VZY5"/>
<proteinExistence type="predicted"/>
<dbReference type="InterPro" id="IPR013087">
    <property type="entry name" value="Znf_C2H2_type"/>
</dbReference>
<sequence>MNLSIVSTYDNVSYNSNNTSKSSVYRALSDLLDVNDEAEIITYDECPFCKAKFYEEYLVAKHCLLEHLNDMTELFVDKNFKCNYCDKNQSIVDFNEVVRHVEESHYAEFELKFKRKYLSSVTTMHFSSLLNSNSGSFKSFRLSDYLDMDFIDKNNMNENNQLPQFPMIPRQVINNDCFDFTDLCKHLPDVKHTEDFCCKNKKFKRKSLLKNITNHSINSGVRRGLCFDCPNYSCDNKENTVLKQNMGAAKEVSIEEHSLLCEDDKFNISDVLNNISGDWFNKPLLSSTPNMKFSKVKSPRDNNMASENQFNFKSYVCNYKNYEFKCGKCKKMFSENMDLVYHVKNTHKRIDLKVFKPCYKCGICNAKFYRNNYLKKHHRLHNPY</sequence>
<dbReference type="EnsemblMetazoa" id="PHUM540530-RA">
    <property type="protein sequence ID" value="PHUM540530-PA"/>
    <property type="gene ID" value="PHUM540530"/>
</dbReference>
<protein>
    <recommendedName>
        <fullName evidence="6">C2H2-type domain-containing protein</fullName>
    </recommendedName>
</protein>
<accession>E0VZY5</accession>
<evidence type="ECO:0000256" key="4">
    <source>
        <dbReference type="ARBA" id="ARBA00022833"/>
    </source>
</evidence>
<dbReference type="GO" id="GO:0000981">
    <property type="term" value="F:DNA-binding transcription factor activity, RNA polymerase II-specific"/>
    <property type="evidence" value="ECO:0007669"/>
    <property type="project" value="TreeGrafter"/>
</dbReference>
<evidence type="ECO:0000256" key="3">
    <source>
        <dbReference type="ARBA" id="ARBA00022771"/>
    </source>
</evidence>
<dbReference type="KEGG" id="phu:Phum_PHUM540530"/>
<dbReference type="GeneID" id="8235632"/>
<evidence type="ECO:0000313" key="7">
    <source>
        <dbReference type="EMBL" id="EEB18940.1"/>
    </source>
</evidence>
<evidence type="ECO:0000256" key="5">
    <source>
        <dbReference type="PROSITE-ProRule" id="PRU00042"/>
    </source>
</evidence>
<keyword evidence="4" id="KW-0862">Zinc</keyword>
<dbReference type="SUPFAM" id="SSF57667">
    <property type="entry name" value="beta-beta-alpha zinc fingers"/>
    <property type="match status" value="1"/>
</dbReference>
<dbReference type="PANTHER" id="PTHR24408:SF58">
    <property type="entry name" value="TRANSCRIPTION FACTOR (TFIIIA), PUTATIVE (AFU_ORTHOLOGUE AFUA_1G05150)-RELATED"/>
    <property type="match status" value="1"/>
</dbReference>
<dbReference type="EMBL" id="AAZO01006566">
    <property type="status" value="NOT_ANNOTATED_CDS"/>
    <property type="molecule type" value="Genomic_DNA"/>
</dbReference>
<keyword evidence="3 5" id="KW-0863">Zinc-finger</keyword>
<dbReference type="eggNOG" id="ENOG502TAM1">
    <property type="taxonomic scope" value="Eukaryota"/>
</dbReference>
<dbReference type="HOGENOM" id="CLU_720251_0_0_1"/>
<dbReference type="VEuPathDB" id="VectorBase:PHUM540530"/>
<feature type="domain" description="C2H2-type" evidence="6">
    <location>
        <begin position="359"/>
        <end position="384"/>
    </location>
</feature>
<dbReference type="EMBL" id="DS235854">
    <property type="protein sequence ID" value="EEB18940.1"/>
    <property type="molecule type" value="Genomic_DNA"/>
</dbReference>
<evidence type="ECO:0000313" key="9">
    <source>
        <dbReference type="Proteomes" id="UP000009046"/>
    </source>
</evidence>
<dbReference type="GO" id="GO:0008270">
    <property type="term" value="F:zinc ion binding"/>
    <property type="evidence" value="ECO:0007669"/>
    <property type="project" value="UniProtKB-KW"/>
</dbReference>
<evidence type="ECO:0000256" key="2">
    <source>
        <dbReference type="ARBA" id="ARBA00022737"/>
    </source>
</evidence>
<dbReference type="InterPro" id="IPR036236">
    <property type="entry name" value="Znf_C2H2_sf"/>
</dbReference>
<dbReference type="CTD" id="8235632"/>
<organism>
    <name type="scientific">Pediculus humanus subsp. corporis</name>
    <name type="common">Body louse</name>
    <dbReference type="NCBI Taxonomy" id="121224"/>
    <lineage>
        <taxon>Eukaryota</taxon>
        <taxon>Metazoa</taxon>
        <taxon>Ecdysozoa</taxon>
        <taxon>Arthropoda</taxon>
        <taxon>Hexapoda</taxon>
        <taxon>Insecta</taxon>
        <taxon>Pterygota</taxon>
        <taxon>Neoptera</taxon>
        <taxon>Paraneoptera</taxon>
        <taxon>Psocodea</taxon>
        <taxon>Troctomorpha</taxon>
        <taxon>Phthiraptera</taxon>
        <taxon>Anoplura</taxon>
        <taxon>Pediculidae</taxon>
        <taxon>Pediculus</taxon>
    </lineage>
</organism>
<dbReference type="GO" id="GO:0043565">
    <property type="term" value="F:sequence-specific DNA binding"/>
    <property type="evidence" value="ECO:0007669"/>
    <property type="project" value="TreeGrafter"/>
</dbReference>
<dbReference type="RefSeq" id="XP_002431678.1">
    <property type="nucleotide sequence ID" value="XM_002431633.1"/>
</dbReference>
<name>E0VZY5_PEDHC</name>
<keyword evidence="9" id="KW-1185">Reference proteome</keyword>
<keyword evidence="2" id="KW-0677">Repeat</keyword>
<dbReference type="SMART" id="SM00355">
    <property type="entry name" value="ZnF_C2H2"/>
    <property type="match status" value="4"/>
</dbReference>
<reference evidence="7" key="2">
    <citation type="submission" date="2007-04" db="EMBL/GenBank/DDBJ databases">
        <title>The genome of the human body louse.</title>
        <authorList>
            <consortium name="The Human Body Louse Genome Consortium"/>
            <person name="Kirkness E."/>
            <person name="Walenz B."/>
            <person name="Hass B."/>
            <person name="Bruggner R."/>
            <person name="Strausberg R."/>
        </authorList>
    </citation>
    <scope>NUCLEOTIDE SEQUENCE</scope>
    <source>
        <strain evidence="7">USDA</strain>
    </source>
</reference>
<dbReference type="GO" id="GO:0005634">
    <property type="term" value="C:nucleus"/>
    <property type="evidence" value="ECO:0007669"/>
    <property type="project" value="TreeGrafter"/>
</dbReference>
<feature type="domain" description="C2H2-type" evidence="6">
    <location>
        <begin position="324"/>
        <end position="347"/>
    </location>
</feature>
<dbReference type="OrthoDB" id="6368764at2759"/>
<dbReference type="Gene3D" id="3.30.160.60">
    <property type="entry name" value="Classic Zinc Finger"/>
    <property type="match status" value="1"/>
</dbReference>
<reference evidence="8" key="3">
    <citation type="submission" date="2021-02" db="UniProtKB">
        <authorList>
            <consortium name="EnsemblMetazoa"/>
        </authorList>
    </citation>
    <scope>IDENTIFICATION</scope>
    <source>
        <strain evidence="8">USDA</strain>
    </source>
</reference>
<dbReference type="Proteomes" id="UP000009046">
    <property type="component" value="Unassembled WGS sequence"/>
</dbReference>
<evidence type="ECO:0000313" key="8">
    <source>
        <dbReference type="EnsemblMetazoa" id="PHUM540530-PA"/>
    </source>
</evidence>
<evidence type="ECO:0000259" key="6">
    <source>
        <dbReference type="PROSITE" id="PS50157"/>
    </source>
</evidence>
<dbReference type="InParanoid" id="E0VZY5"/>
<gene>
    <name evidence="8" type="primary">8235632</name>
    <name evidence="7" type="ORF">Phum_PHUM540530</name>
</gene>
<dbReference type="PROSITE" id="PS00028">
    <property type="entry name" value="ZINC_FINGER_C2H2_1"/>
    <property type="match status" value="2"/>
</dbReference>
<dbReference type="PANTHER" id="PTHR24408">
    <property type="entry name" value="ZINC FINGER PROTEIN"/>
    <property type="match status" value="1"/>
</dbReference>
<keyword evidence="1" id="KW-0479">Metal-binding</keyword>
<evidence type="ECO:0000256" key="1">
    <source>
        <dbReference type="ARBA" id="ARBA00022723"/>
    </source>
</evidence>
<dbReference type="PROSITE" id="PS50157">
    <property type="entry name" value="ZINC_FINGER_C2H2_2"/>
    <property type="match status" value="2"/>
</dbReference>